<comment type="caution">
    <text evidence="1">The sequence shown here is derived from an EMBL/GenBank/DDBJ whole genome shotgun (WGS) entry which is preliminary data.</text>
</comment>
<dbReference type="EMBL" id="NJBO01000020">
    <property type="protein sequence ID" value="TKJ40159.1"/>
    <property type="molecule type" value="Genomic_DNA"/>
</dbReference>
<organism evidence="1 2">
    <name type="scientific">candidate division TA06 bacterium B3_TA06</name>
    <dbReference type="NCBI Taxonomy" id="2012487"/>
    <lineage>
        <taxon>Bacteria</taxon>
        <taxon>Bacteria division TA06</taxon>
    </lineage>
</organism>
<dbReference type="Gene3D" id="2.40.160.60">
    <property type="entry name" value="Outer membrane protein transport protein (OMPP1/FadL/TodX)"/>
    <property type="match status" value="1"/>
</dbReference>
<proteinExistence type="predicted"/>
<protein>
    <recommendedName>
        <fullName evidence="3">PorV/PorQ family protein</fullName>
    </recommendedName>
</protein>
<gene>
    <name evidence="1" type="ORF">CEE36_09875</name>
</gene>
<evidence type="ECO:0000313" key="1">
    <source>
        <dbReference type="EMBL" id="TKJ40159.1"/>
    </source>
</evidence>
<dbReference type="SUPFAM" id="SSF56935">
    <property type="entry name" value="Porins"/>
    <property type="match status" value="1"/>
</dbReference>
<reference evidence="1 2" key="1">
    <citation type="submission" date="2017-06" db="EMBL/GenBank/DDBJ databases">
        <title>Novel microbial phyla capable of carbon fixation and sulfur reduction in deep-sea sediments.</title>
        <authorList>
            <person name="Huang J."/>
            <person name="Baker B."/>
            <person name="Wang Y."/>
        </authorList>
    </citation>
    <scope>NUCLEOTIDE SEQUENCE [LARGE SCALE GENOMIC DNA]</scope>
    <source>
        <strain evidence="1">B3_TA06</strain>
    </source>
</reference>
<evidence type="ECO:0000313" key="2">
    <source>
        <dbReference type="Proteomes" id="UP000317778"/>
    </source>
</evidence>
<dbReference type="AlphaFoldDB" id="A0A532UZ48"/>
<sequence length="318" mass="34715">MSRLSKLSNAGLKTGILFLLLSGAFLMLAAAQGYASLKIAAGAREAAMGETGVAGASSADALRWNPALMVKGAGIEASMHHTLWFLGTSQSSLLIKRRLGRFSIGAEAIYFSSGEIELRDSISSPDPLGSYHFADLSLGLGAGVEVVRGTRIGFVARYYHERLWSYSDHTWGFDVGLNYAPLSGFDLGASVLDFGFDMHLDAEGFKPPMTIRVGGAYAHDWTEEFATVLNLDFLYRPYDKEPGLRTGLEAKFFNILALRAGAKLLYMDEDLKLLSPSELLTFGLGVQHNWVSLDYAIVPYERLDLGLTHRISLNLAFD</sequence>
<dbReference type="Proteomes" id="UP000317778">
    <property type="component" value="Unassembled WGS sequence"/>
</dbReference>
<dbReference type="NCBIfam" id="NF033709">
    <property type="entry name" value="PorV_fam"/>
    <property type="match status" value="1"/>
</dbReference>
<accession>A0A532UZ48</accession>
<name>A0A532UZ48_UNCT6</name>
<evidence type="ECO:0008006" key="3">
    <source>
        <dbReference type="Google" id="ProtNLM"/>
    </source>
</evidence>